<comment type="caution">
    <text evidence="1">The sequence shown here is derived from an EMBL/GenBank/DDBJ whole genome shotgun (WGS) entry which is preliminary data.</text>
</comment>
<reference evidence="1 2" key="1">
    <citation type="submission" date="2023-09" db="EMBL/GenBank/DDBJ databases">
        <title>Microbacterium fusihabitans sp. nov., Microbacterium phycihabitans sp. nov., and Microbacterium cervinum sp. nov., isolated from dried seaweeds of beach.</title>
        <authorList>
            <person name="Lee S.D."/>
        </authorList>
    </citation>
    <scope>NUCLEOTIDE SEQUENCE [LARGE SCALE GENOMIC DNA]</scope>
    <source>
        <strain evidence="1 2">KSW4-17</strain>
    </source>
</reference>
<dbReference type="Proteomes" id="UP001263371">
    <property type="component" value="Unassembled WGS sequence"/>
</dbReference>
<name>A0ABU3T339_9MICO</name>
<evidence type="ECO:0000313" key="1">
    <source>
        <dbReference type="EMBL" id="MDU0365730.1"/>
    </source>
</evidence>
<evidence type="ECO:0000313" key="2">
    <source>
        <dbReference type="Proteomes" id="UP001263371"/>
    </source>
</evidence>
<accession>A0ABU3T339</accession>
<sequence>MATQIDFPQQGVSTFQILVRNLSNDTARVTVSATLDGDHVRLISDYSERWSWVSPATFQGVVNPGETADGVQFNVGHPGDAAAEPLPYTLTVIATAPGLADGLWSHTGTV</sequence>
<keyword evidence="2" id="KW-1185">Reference proteome</keyword>
<proteinExistence type="predicted"/>
<dbReference type="RefSeq" id="WP_315993038.1">
    <property type="nucleotide sequence ID" value="NZ_JAWDIS010000001.1"/>
</dbReference>
<organism evidence="1 2">
    <name type="scientific">Microbacterium galbum</name>
    <dbReference type="NCBI Taxonomy" id="3075994"/>
    <lineage>
        <taxon>Bacteria</taxon>
        <taxon>Bacillati</taxon>
        <taxon>Actinomycetota</taxon>
        <taxon>Actinomycetes</taxon>
        <taxon>Micrococcales</taxon>
        <taxon>Microbacteriaceae</taxon>
        <taxon>Microbacterium</taxon>
    </lineage>
</organism>
<protein>
    <submittedName>
        <fullName evidence="1">Uncharacterized protein</fullName>
    </submittedName>
</protein>
<dbReference type="EMBL" id="JAWDIS010000001">
    <property type="protein sequence ID" value="MDU0365730.1"/>
    <property type="molecule type" value="Genomic_DNA"/>
</dbReference>
<gene>
    <name evidence="1" type="ORF">RWH45_00805</name>
</gene>